<dbReference type="PANTHER" id="PTHR24559">
    <property type="entry name" value="TRANSPOSON TY3-I GAG-POL POLYPROTEIN"/>
    <property type="match status" value="1"/>
</dbReference>
<protein>
    <submittedName>
        <fullName evidence="3">Transposon Ty3-G Gag-Pol polyprotein</fullName>
    </submittedName>
</protein>
<reference evidence="3" key="1">
    <citation type="submission" date="2020-06" db="EMBL/GenBank/DDBJ databases">
        <authorList>
            <person name="Li T."/>
            <person name="Hu X."/>
            <person name="Zhang T."/>
            <person name="Song X."/>
            <person name="Zhang H."/>
            <person name="Dai N."/>
            <person name="Sheng W."/>
            <person name="Hou X."/>
            <person name="Wei L."/>
        </authorList>
    </citation>
    <scope>NUCLEOTIDE SEQUENCE</scope>
    <source>
        <strain evidence="3">KEN8</strain>
        <tissue evidence="3">Leaf</tissue>
    </source>
</reference>
<dbReference type="PANTHER" id="PTHR24559:SF450">
    <property type="entry name" value="RNA-DIRECTED DNA POLYMERASE HOMOLOG"/>
    <property type="match status" value="1"/>
</dbReference>
<feature type="compositionally biased region" description="Polar residues" evidence="1">
    <location>
        <begin position="7"/>
        <end position="22"/>
    </location>
</feature>
<dbReference type="EMBL" id="JACGWM010000005">
    <property type="protein sequence ID" value="KAL0373052.1"/>
    <property type="molecule type" value="Genomic_DNA"/>
</dbReference>
<feature type="region of interest" description="Disordered" evidence="1">
    <location>
        <begin position="1"/>
        <end position="41"/>
    </location>
</feature>
<feature type="compositionally biased region" description="Polar residues" evidence="1">
    <location>
        <begin position="29"/>
        <end position="41"/>
    </location>
</feature>
<evidence type="ECO:0000259" key="2">
    <source>
        <dbReference type="Pfam" id="PF00078"/>
    </source>
</evidence>
<name>A0AAW2QZ56_9LAMI</name>
<proteinExistence type="predicted"/>
<accession>A0AAW2QZ56</accession>
<dbReference type="Gene3D" id="3.30.70.270">
    <property type="match status" value="2"/>
</dbReference>
<comment type="caution">
    <text evidence="3">The sequence shown here is derived from an EMBL/GenBank/DDBJ whole genome shotgun (WGS) entry which is preliminary data.</text>
</comment>
<evidence type="ECO:0000313" key="3">
    <source>
        <dbReference type="EMBL" id="KAL0373052.1"/>
    </source>
</evidence>
<dbReference type="InterPro" id="IPR000477">
    <property type="entry name" value="RT_dom"/>
</dbReference>
<evidence type="ECO:0000256" key="1">
    <source>
        <dbReference type="SAM" id="MobiDB-lite"/>
    </source>
</evidence>
<dbReference type="InterPro" id="IPR043502">
    <property type="entry name" value="DNA/RNA_pol_sf"/>
</dbReference>
<dbReference type="SUPFAM" id="SSF56672">
    <property type="entry name" value="DNA/RNA polymerases"/>
    <property type="match status" value="1"/>
</dbReference>
<dbReference type="InterPro" id="IPR043128">
    <property type="entry name" value="Rev_trsase/Diguanyl_cyclase"/>
</dbReference>
<dbReference type="CDD" id="cd01647">
    <property type="entry name" value="RT_LTR"/>
    <property type="match status" value="1"/>
</dbReference>
<sequence length="688" mass="79404">MLREGLTANTDIASSRMVQPPQSEKGGPQNDTMNNGSQGTYSTYSKQLKFPKFNGEEPRQWIRRCNRYFNIANTITDDQKVQVASVQQEGRAETWYEGLMERKEVANWNNFVEAILGRFDDIDPECMVQHIMTMSEEEEQEYLREIGEETTNGDEDEPGEDVPVYVNVMNSSVNMYTFKINGKTYVEARIHNPDARGDWLRKQGSVEYDYEDMKVTVARDGKRLILKALTKATTHHAELQMISAKSVERLILGRNYKLMGQLSVVNIGREKQIRTDTVLEEILEEFNDVFQEPTELPPKRMIEHQIDLYPGAIPNKQTPYRYTHAQKAEIKTLVKEMLEARIIRPSQSSFSSLILLDKNKNGTWRMCMDYRYLNKLTVKHDFPIPVIDELLDKLHGSYYFSKIDLRSEYFQIRMKQHDVYKNQFFYPSRALQIPATGRTSYTPENSLELTKTNKLYAKRNKCSFGKKSVEYFGHVISAEGIATDPSKFVDEWEKGIGAVLMQEARPISCLSKALGVKNLGLTDKKSYTSDAKFQNIFQAKVIDKDTYLEYSILNGILRKGTRVCVGKQEDLRKHIIQAFAQFYGGRIFWQTPVQVRKNLKLAPKTHPIKILARMMIPRNNAPVAQILIQWEGFEEDQATWEDYYQIQKQLPDFELSPRDQGSQKERRNVTFATAGADFVVTTFARTGP</sequence>
<gene>
    <name evidence="3" type="ORF">Scaly_0986800</name>
</gene>
<dbReference type="Gene3D" id="3.10.10.10">
    <property type="entry name" value="HIV Type 1 Reverse Transcriptase, subunit A, domain 1"/>
    <property type="match status" value="1"/>
</dbReference>
<reference evidence="3" key="2">
    <citation type="journal article" date="2024" name="Plant">
        <title>Genomic evolution and insights into agronomic trait innovations of Sesamum species.</title>
        <authorList>
            <person name="Miao H."/>
            <person name="Wang L."/>
            <person name="Qu L."/>
            <person name="Liu H."/>
            <person name="Sun Y."/>
            <person name="Le M."/>
            <person name="Wang Q."/>
            <person name="Wei S."/>
            <person name="Zheng Y."/>
            <person name="Lin W."/>
            <person name="Duan Y."/>
            <person name="Cao H."/>
            <person name="Xiong S."/>
            <person name="Wang X."/>
            <person name="Wei L."/>
            <person name="Li C."/>
            <person name="Ma Q."/>
            <person name="Ju M."/>
            <person name="Zhao R."/>
            <person name="Li G."/>
            <person name="Mu C."/>
            <person name="Tian Q."/>
            <person name="Mei H."/>
            <person name="Zhang T."/>
            <person name="Gao T."/>
            <person name="Zhang H."/>
        </authorList>
    </citation>
    <scope>NUCLEOTIDE SEQUENCE</scope>
    <source>
        <strain evidence="3">KEN8</strain>
    </source>
</reference>
<organism evidence="3">
    <name type="scientific">Sesamum calycinum</name>
    <dbReference type="NCBI Taxonomy" id="2727403"/>
    <lineage>
        <taxon>Eukaryota</taxon>
        <taxon>Viridiplantae</taxon>
        <taxon>Streptophyta</taxon>
        <taxon>Embryophyta</taxon>
        <taxon>Tracheophyta</taxon>
        <taxon>Spermatophyta</taxon>
        <taxon>Magnoliopsida</taxon>
        <taxon>eudicotyledons</taxon>
        <taxon>Gunneridae</taxon>
        <taxon>Pentapetalae</taxon>
        <taxon>asterids</taxon>
        <taxon>lamiids</taxon>
        <taxon>Lamiales</taxon>
        <taxon>Pedaliaceae</taxon>
        <taxon>Sesamum</taxon>
    </lineage>
</organism>
<dbReference type="SUPFAM" id="SSF54160">
    <property type="entry name" value="Chromo domain-like"/>
    <property type="match status" value="1"/>
</dbReference>
<dbReference type="InterPro" id="IPR016197">
    <property type="entry name" value="Chromo-like_dom_sf"/>
</dbReference>
<dbReference type="AlphaFoldDB" id="A0AAW2QZ56"/>
<dbReference type="Pfam" id="PF00078">
    <property type="entry name" value="RVT_1"/>
    <property type="match status" value="1"/>
</dbReference>
<feature type="domain" description="Reverse transcriptase" evidence="2">
    <location>
        <begin position="358"/>
        <end position="429"/>
    </location>
</feature>
<dbReference type="InterPro" id="IPR053134">
    <property type="entry name" value="RNA-dir_DNA_polymerase"/>
</dbReference>